<dbReference type="EMBL" id="JARTFS010000018">
    <property type="protein sequence ID" value="MED4403632.1"/>
    <property type="molecule type" value="Genomic_DNA"/>
</dbReference>
<evidence type="ECO:0000313" key="2">
    <source>
        <dbReference type="EMBL" id="MED4403632.1"/>
    </source>
</evidence>
<dbReference type="EC" id="3.1.1.-" evidence="2"/>
<dbReference type="InterPro" id="IPR011048">
    <property type="entry name" value="Haem_d1_sf"/>
</dbReference>
<dbReference type="InterPro" id="IPR019405">
    <property type="entry name" value="Lactonase_7-beta_prop"/>
</dbReference>
<dbReference type="Pfam" id="PF10282">
    <property type="entry name" value="Lactonase"/>
    <property type="match status" value="1"/>
</dbReference>
<name>A0ABU6P2N6_9BACI</name>
<comment type="caution">
    <text evidence="2">The sequence shown here is derived from an EMBL/GenBank/DDBJ whole genome shotgun (WGS) entry which is preliminary data.</text>
</comment>
<evidence type="ECO:0000256" key="1">
    <source>
        <dbReference type="ARBA" id="ARBA00005564"/>
    </source>
</evidence>
<reference evidence="2 3" key="1">
    <citation type="submission" date="2023-03" db="EMBL/GenBank/DDBJ databases">
        <title>Bacillus Genome Sequencing.</title>
        <authorList>
            <person name="Dunlap C."/>
        </authorList>
    </citation>
    <scope>NUCLEOTIDE SEQUENCE [LARGE SCALE GENOMIC DNA]</scope>
    <source>
        <strain evidence="2 3">NRS-1717</strain>
    </source>
</reference>
<protein>
    <submittedName>
        <fullName evidence="2">Lactonase family protein</fullName>
        <ecNumber evidence="2">3.1.1.-</ecNumber>
    </submittedName>
</protein>
<dbReference type="PANTHER" id="PTHR30344:SF1">
    <property type="entry name" value="6-PHOSPHOGLUCONOLACTONASE"/>
    <property type="match status" value="1"/>
</dbReference>
<dbReference type="GO" id="GO:0016787">
    <property type="term" value="F:hydrolase activity"/>
    <property type="evidence" value="ECO:0007669"/>
    <property type="project" value="UniProtKB-KW"/>
</dbReference>
<dbReference type="GeneID" id="301142227"/>
<dbReference type="InterPro" id="IPR015943">
    <property type="entry name" value="WD40/YVTN_repeat-like_dom_sf"/>
</dbReference>
<evidence type="ECO:0000313" key="3">
    <source>
        <dbReference type="Proteomes" id="UP001342826"/>
    </source>
</evidence>
<sequence length="348" mass="37971">MKLTGYIGTYTKGDSKGIYSFTLDTEKKTLGDVKVAAELENPTYVTISENNENLYAVVREGDSGGIASYSIKDGLLERINSQVRDGAPPCHVSVDKKNTNVLSASYHHGTIESYLLEAGTIQPPVSTIPFKGSGPNKDRQDNAHTHFSGFTPDGKYAVAVDLGCDKVATFHVNNGVLTEACTVLVKAGSGPRHITFHPNGKYAYVMTELSNEVITLSYNPENGILTELQYISTIPNDFTENNQGSAIHISSDGRFIYAGNRGHNSIAIFRVNEGNGELTFVEHTSTEGDWPRDFVLDPTEKFLIATNQESSNVVLYERDIKSGKLTLLQSDVTVPDPVCVKFLNKASH</sequence>
<keyword evidence="3" id="KW-1185">Reference proteome</keyword>
<proteinExistence type="inferred from homology"/>
<gene>
    <name evidence="2" type="ORF">P9271_20180</name>
</gene>
<dbReference type="InterPro" id="IPR050282">
    <property type="entry name" value="Cycloisomerase_2"/>
</dbReference>
<dbReference type="Proteomes" id="UP001342826">
    <property type="component" value="Unassembled WGS sequence"/>
</dbReference>
<comment type="similarity">
    <text evidence="1">Belongs to the cycloisomerase 2 family.</text>
</comment>
<dbReference type="RefSeq" id="WP_066232673.1">
    <property type="nucleotide sequence ID" value="NZ_JARTFQ010000006.1"/>
</dbReference>
<dbReference type="Gene3D" id="2.130.10.10">
    <property type="entry name" value="YVTN repeat-like/Quinoprotein amine dehydrogenase"/>
    <property type="match status" value="1"/>
</dbReference>
<keyword evidence="2" id="KW-0378">Hydrolase</keyword>
<organism evidence="2 3">
    <name type="scientific">Metabacillus fastidiosus</name>
    <dbReference type="NCBI Taxonomy" id="1458"/>
    <lineage>
        <taxon>Bacteria</taxon>
        <taxon>Bacillati</taxon>
        <taxon>Bacillota</taxon>
        <taxon>Bacilli</taxon>
        <taxon>Bacillales</taxon>
        <taxon>Bacillaceae</taxon>
        <taxon>Metabacillus</taxon>
    </lineage>
</organism>
<accession>A0ABU6P2N6</accession>
<dbReference type="SUPFAM" id="SSF51004">
    <property type="entry name" value="C-terminal (heme d1) domain of cytochrome cd1-nitrite reductase"/>
    <property type="match status" value="1"/>
</dbReference>
<dbReference type="PANTHER" id="PTHR30344">
    <property type="entry name" value="6-PHOSPHOGLUCONOLACTONASE-RELATED"/>
    <property type="match status" value="1"/>
</dbReference>